<dbReference type="SUPFAM" id="SSF100950">
    <property type="entry name" value="NagB/RpiA/CoA transferase-like"/>
    <property type="match status" value="1"/>
</dbReference>
<dbReference type="InterPro" id="IPR002575">
    <property type="entry name" value="Aminoglycoside_PTrfase"/>
</dbReference>
<dbReference type="AlphaFoldDB" id="A0A2V0PDI3"/>
<dbReference type="PANTHER" id="PTHR43475:SF1">
    <property type="entry name" value="METHYLTHIORIBOSE-1-PHOSPHATE ISOMERASE"/>
    <property type="match status" value="1"/>
</dbReference>
<dbReference type="UniPathway" id="UPA00904">
    <property type="reaction ID" value="UER00874"/>
</dbReference>
<dbReference type="InterPro" id="IPR005251">
    <property type="entry name" value="IF-M1Pi"/>
</dbReference>
<keyword evidence="4 7" id="KW-0486">Methionine biosynthesis</keyword>
<dbReference type="InterPro" id="IPR037171">
    <property type="entry name" value="NagB/RpiA_transferase-like"/>
</dbReference>
<accession>A0A2V0PDI3</accession>
<dbReference type="InterPro" id="IPR000649">
    <property type="entry name" value="IF-2B-related"/>
</dbReference>
<dbReference type="GO" id="GO:0046522">
    <property type="term" value="F:S-methyl-5-thioribose kinase activity"/>
    <property type="evidence" value="ECO:0007669"/>
    <property type="project" value="InterPro"/>
</dbReference>
<dbReference type="GO" id="GO:0005634">
    <property type="term" value="C:nucleus"/>
    <property type="evidence" value="ECO:0007669"/>
    <property type="project" value="UniProtKB-SubCell"/>
</dbReference>
<keyword evidence="3 7" id="KW-0028">Amino-acid biosynthesis</keyword>
<dbReference type="Gene3D" id="3.30.200.20">
    <property type="entry name" value="Phosphorylase Kinase, domain 1"/>
    <property type="match status" value="1"/>
</dbReference>
<dbReference type="FunFam" id="1.20.120.420:FF:000003">
    <property type="entry name" value="Methylthioribose-1-phosphate isomerase"/>
    <property type="match status" value="1"/>
</dbReference>
<dbReference type="STRING" id="307507.A0A2V0PDI3"/>
<dbReference type="Pfam" id="PF01008">
    <property type="entry name" value="IF-2B"/>
    <property type="match status" value="1"/>
</dbReference>
<name>A0A2V0PDI3_9CHLO</name>
<dbReference type="InParanoid" id="A0A2V0PDI3"/>
<comment type="catalytic activity">
    <reaction evidence="7">
        <text>5-(methylsulfanyl)-alpha-D-ribose 1-phosphate = 5-(methylsulfanyl)-D-ribulose 1-phosphate</text>
        <dbReference type="Rhea" id="RHEA:19989"/>
        <dbReference type="ChEBI" id="CHEBI:58533"/>
        <dbReference type="ChEBI" id="CHEBI:58548"/>
        <dbReference type="EC" id="5.3.1.23"/>
    </reaction>
</comment>
<dbReference type="InterPro" id="IPR009212">
    <property type="entry name" value="Methylthioribose_kinase"/>
</dbReference>
<dbReference type="GO" id="GO:0046523">
    <property type="term" value="F:S-methyl-5-thioribose-1-phosphate isomerase activity"/>
    <property type="evidence" value="ECO:0007669"/>
    <property type="project" value="UniProtKB-UniRule"/>
</dbReference>
<organism evidence="10 11">
    <name type="scientific">Raphidocelis subcapitata</name>
    <dbReference type="NCBI Taxonomy" id="307507"/>
    <lineage>
        <taxon>Eukaryota</taxon>
        <taxon>Viridiplantae</taxon>
        <taxon>Chlorophyta</taxon>
        <taxon>core chlorophytes</taxon>
        <taxon>Chlorophyceae</taxon>
        <taxon>CS clade</taxon>
        <taxon>Sphaeropleales</taxon>
        <taxon>Selenastraceae</taxon>
        <taxon>Raphidocelis</taxon>
    </lineage>
</organism>
<dbReference type="NCBIfam" id="TIGR01767">
    <property type="entry name" value="MTRK"/>
    <property type="match status" value="1"/>
</dbReference>
<dbReference type="FunCoup" id="A0A2V0PDI3">
    <property type="interactions" value="604"/>
</dbReference>
<dbReference type="InterPro" id="IPR027363">
    <property type="entry name" value="M1Pi_N"/>
</dbReference>
<dbReference type="InterPro" id="IPR011009">
    <property type="entry name" value="Kinase-like_dom_sf"/>
</dbReference>
<sequence>MAPLIAIKYDRDGGLQLLDQRLLPHSQKWLPVDTPEDAFAHIKDMVVRGAPAIGVTGALALAVHLTRGGAGAQFRSAGDCVAEVERVMDYLVKSRPTAVNLADSATKLKAVARRAAAEAGATAESVTAAVVEAAEATLEEDVAANKAIGAAGARALLDAVAARGRTRSGGKVRVLTHCNTGSLATAAYGTALGVLRALHEAGALEHAYCTETRPYNQGARLTAFELVHDGLPATLICDSAAAALMAAGDVDAVVVGADRVVANGDTANKIGTYSLGIAAAHHSLPFFVAAPTTTLDASLPDGGAIVIEQRPPEEITHFRGQRVAADGIGVWNPCFDVVPGSLVEGIVTEKGLVPRDPDSGDHAVRAFMRALGLWQPQPQANGAAKGKPRAEAAPAAHDPESELAAGDGEGGTVVGRPLGEEGVRAYLASRPVLAAHVGPPETAASWEVEVRADGNINFVYLVTGPDGGLCVKESLPYVRCVGESWPLSRDRCRIEAEALRLQHRLAPAHAPRVFHYDGGRSLIAMEFIAPPATILRGAIVAGRTFPALAGHVATFLASTLFHTSLLALDSRTFRAQVIKFTNPDLCALTEQVVFTDPYFPSPINRCTPALQPDVDALHADAPAKAAAAALKALFCTRAEALVHGDLHTGSILVTESSSVMIDPEFLYTGPLAFDPAKIIGELLIPFFASDGLGAQAEGGVADRAAQREWLLATIVDIWEGFSTKFLALWTEAANGTGPAGDLVPRDVVGASAPSGPAALAAQQAAFMRQLFADVVAIAGAVIIRRLVGIAHTADMDSIRDDGARAACERRALRFGRHLLVEGPAAHADIASVVAAAAAARRTERLPA</sequence>
<comment type="similarity">
    <text evidence="7">Belongs to the eIF-2B alpha/beta/delta subunits family. MtnA subfamily.</text>
</comment>
<keyword evidence="11" id="KW-1185">Reference proteome</keyword>
<dbReference type="Gene3D" id="1.20.120.420">
    <property type="entry name" value="translation initiation factor eif-2b, domain 1"/>
    <property type="match status" value="1"/>
</dbReference>
<comment type="function">
    <text evidence="7">Catalyzes the interconversion of methylthioribose-1-phosphate (MTR-1-P) into methylthioribulose-1-phosphate (MTRu-1-P).</text>
</comment>
<comment type="pathway">
    <text evidence="7">Amino-acid biosynthesis; L-methionine biosynthesis via salvage pathway; L-methionine from S-methyl-5-thio-alpha-D-ribose 1-phosphate: step 1/6.</text>
</comment>
<evidence type="ECO:0000256" key="3">
    <source>
        <dbReference type="ARBA" id="ARBA00022605"/>
    </source>
</evidence>
<comment type="caution">
    <text evidence="10">The sequence shown here is derived from an EMBL/GenBank/DDBJ whole genome shotgun (WGS) entry which is preliminary data.</text>
</comment>
<dbReference type="Proteomes" id="UP000247498">
    <property type="component" value="Unassembled WGS sequence"/>
</dbReference>
<dbReference type="HAMAP" id="MF_01678">
    <property type="entry name" value="Salvage_MtnA"/>
    <property type="match status" value="1"/>
</dbReference>
<keyword evidence="6 7" id="KW-0539">Nucleus</keyword>
<dbReference type="SUPFAM" id="SSF56112">
    <property type="entry name" value="Protein kinase-like (PK-like)"/>
    <property type="match status" value="1"/>
</dbReference>
<evidence type="ECO:0000256" key="2">
    <source>
        <dbReference type="ARBA" id="ARBA00022490"/>
    </source>
</evidence>
<dbReference type="FunFam" id="3.40.50.10470:FF:000003">
    <property type="entry name" value="Methylthioribose-1-phosphate isomerase"/>
    <property type="match status" value="1"/>
</dbReference>
<comment type="subcellular location">
    <subcellularLocation>
        <location evidence="7">Cytoplasm</location>
    </subcellularLocation>
    <subcellularLocation>
        <location evidence="7">Nucleus</location>
    </subcellularLocation>
</comment>
<proteinExistence type="inferred from homology"/>
<dbReference type="Gene3D" id="3.40.50.10470">
    <property type="entry name" value="Translation initiation factor eif-2b, domain 2"/>
    <property type="match status" value="1"/>
</dbReference>
<keyword evidence="2 7" id="KW-0963">Cytoplasm</keyword>
<dbReference type="GO" id="GO:0019509">
    <property type="term" value="P:L-methionine salvage from methylthioadenosine"/>
    <property type="evidence" value="ECO:0007669"/>
    <property type="project" value="UniProtKB-UniRule"/>
</dbReference>
<feature type="active site" description="Proton donor" evidence="7">
    <location>
        <position position="258"/>
    </location>
</feature>
<evidence type="ECO:0000256" key="6">
    <source>
        <dbReference type="ARBA" id="ARBA00023242"/>
    </source>
</evidence>
<feature type="region of interest" description="Disordered" evidence="8">
    <location>
        <begin position="378"/>
        <end position="415"/>
    </location>
</feature>
<dbReference type="OrthoDB" id="2461at2759"/>
<reference evidence="10 11" key="1">
    <citation type="journal article" date="2018" name="Sci. Rep.">
        <title>Raphidocelis subcapitata (=Pseudokirchneriella subcapitata) provides an insight into genome evolution and environmental adaptations in the Sphaeropleales.</title>
        <authorList>
            <person name="Suzuki S."/>
            <person name="Yamaguchi H."/>
            <person name="Nakajima N."/>
            <person name="Kawachi M."/>
        </authorList>
    </citation>
    <scope>NUCLEOTIDE SEQUENCE [LARGE SCALE GENOMIC DNA]</scope>
    <source>
        <strain evidence="10 11">NIES-35</strain>
    </source>
</reference>
<evidence type="ECO:0000313" key="11">
    <source>
        <dbReference type="Proteomes" id="UP000247498"/>
    </source>
</evidence>
<dbReference type="EC" id="5.3.1.23" evidence="7"/>
<evidence type="ECO:0000259" key="9">
    <source>
        <dbReference type="Pfam" id="PF01636"/>
    </source>
</evidence>
<evidence type="ECO:0000313" key="10">
    <source>
        <dbReference type="EMBL" id="GBF95155.1"/>
    </source>
</evidence>
<dbReference type="Pfam" id="PF01636">
    <property type="entry name" value="APH"/>
    <property type="match status" value="1"/>
</dbReference>
<dbReference type="PANTHER" id="PTHR43475">
    <property type="entry name" value="METHYLTHIORIBOSE-1-PHOSPHATE ISOMERASE"/>
    <property type="match status" value="1"/>
</dbReference>
<feature type="site" description="Transition state stabilizer" evidence="7">
    <location>
        <position position="178"/>
    </location>
</feature>
<evidence type="ECO:0000256" key="8">
    <source>
        <dbReference type="SAM" id="MobiDB-lite"/>
    </source>
</evidence>
<dbReference type="EMBL" id="BDRX01000060">
    <property type="protein sequence ID" value="GBF95155.1"/>
    <property type="molecule type" value="Genomic_DNA"/>
</dbReference>
<evidence type="ECO:0000256" key="5">
    <source>
        <dbReference type="ARBA" id="ARBA00023235"/>
    </source>
</evidence>
<dbReference type="GO" id="GO:0005737">
    <property type="term" value="C:cytoplasm"/>
    <property type="evidence" value="ECO:0007669"/>
    <property type="project" value="UniProtKB-SubCell"/>
</dbReference>
<dbReference type="InterPro" id="IPR011559">
    <property type="entry name" value="Initiation_fac_2B_a/b/d"/>
</dbReference>
<dbReference type="NCBIfam" id="NF004326">
    <property type="entry name" value="PRK05720.1"/>
    <property type="match status" value="1"/>
</dbReference>
<dbReference type="Gene3D" id="3.90.1200.10">
    <property type="match status" value="1"/>
</dbReference>
<keyword evidence="5 7" id="KW-0413">Isomerase</keyword>
<protein>
    <recommendedName>
        <fullName evidence="7">Methylthioribose-1-phosphate isomerase</fullName>
        <shortName evidence="7">M1Pi</shortName>
        <shortName evidence="7">MTR-1-P isomerase</shortName>
        <ecNumber evidence="7">5.3.1.23</ecNumber>
    </recommendedName>
    <alternativeName>
        <fullName evidence="7">S-methyl-5-thioribose-1-phosphate isomerase</fullName>
    </alternativeName>
    <alternativeName>
        <fullName evidence="7">Translation initiation factor eIF-2B subunit alpha/beta/delta-like protein</fullName>
    </alternativeName>
</protein>
<dbReference type="NCBIfam" id="TIGR00512">
    <property type="entry name" value="salvage_mtnA"/>
    <property type="match status" value="1"/>
</dbReference>
<dbReference type="NCBIfam" id="TIGR00524">
    <property type="entry name" value="eIF-2B_rel"/>
    <property type="match status" value="1"/>
</dbReference>
<gene>
    <name evidence="10" type="ORF">Rsub_07739</name>
</gene>
<feature type="domain" description="Aminoglycoside phosphotransferase" evidence="9">
    <location>
        <begin position="448"/>
        <end position="679"/>
    </location>
</feature>
<evidence type="ECO:0000256" key="1">
    <source>
        <dbReference type="ARBA" id="ARBA00011738"/>
    </source>
</evidence>
<dbReference type="InterPro" id="IPR042529">
    <property type="entry name" value="IF_2B-like_C"/>
</dbReference>
<evidence type="ECO:0000256" key="4">
    <source>
        <dbReference type="ARBA" id="ARBA00023167"/>
    </source>
</evidence>
<comment type="subunit">
    <text evidence="1">Homodimer.</text>
</comment>
<evidence type="ECO:0000256" key="7">
    <source>
        <dbReference type="HAMAP-Rule" id="MF_03119"/>
    </source>
</evidence>